<reference evidence="1 2" key="1">
    <citation type="journal article" date="2010" name="Nat. Commun.">
        <title>The complete sequence of the smallest known nuclear genome from the microsporidian Encephalitozoon intestinalis.</title>
        <authorList>
            <person name="Corradi N."/>
            <person name="Pombert J.-F."/>
            <person name="Farinelli L."/>
            <person name="Didier E.S."/>
            <person name="Keeling P.J."/>
        </authorList>
    </citation>
    <scope>NUCLEOTIDE SEQUENCE [LARGE SCALE GENOMIC DNA]</scope>
    <source>
        <strain evidence="1 2">ATCC 50506</strain>
    </source>
</reference>
<evidence type="ECO:0000313" key="2">
    <source>
        <dbReference type="Proteomes" id="UP000002313"/>
    </source>
</evidence>
<name>E0S5P6_ENCIT</name>
<evidence type="ECO:0000313" key="1">
    <source>
        <dbReference type="EMBL" id="ADM11031.1"/>
    </source>
</evidence>
<proteinExistence type="predicted"/>
<accession>E0S5P6</accession>
<reference evidence="1 2" key="2">
    <citation type="journal article" date="2012" name="Proc. Natl. Acad. Sci. U.S.A.">
        <title>Gain and loss of multiple functionally related, horizontally transferred genes in the reduced genomes of two microsporidian parasites.</title>
        <authorList>
            <person name="Pombert J.-F."/>
            <person name="Selman M."/>
            <person name="Burki F."/>
            <person name="Bardell F.T."/>
            <person name="Farinelli L."/>
            <person name="Solter L.F."/>
            <person name="Whitman D.W."/>
            <person name="Weiss L.M."/>
            <person name="Corradi N."/>
            <person name="Keeling P.J."/>
        </authorList>
    </citation>
    <scope>NUCLEOTIDE SEQUENCE [LARGE SCALE GENOMIC DNA]</scope>
    <source>
        <strain evidence="1 2">ATCC 50506</strain>
    </source>
</reference>
<dbReference type="EMBL" id="CP001943">
    <property type="protein sequence ID" value="ADM11031.1"/>
    <property type="molecule type" value="Genomic_DNA"/>
</dbReference>
<dbReference type="RefSeq" id="XP_003072391.1">
    <property type="nucleotide sequence ID" value="XM_003072345.1"/>
</dbReference>
<dbReference type="KEGG" id="ein:Eint_020300"/>
<organism evidence="1 2">
    <name type="scientific">Encephalitozoon intestinalis (strain ATCC 50506)</name>
    <name type="common">Microsporidian parasite</name>
    <name type="synonym">Septata intestinalis</name>
    <dbReference type="NCBI Taxonomy" id="876142"/>
    <lineage>
        <taxon>Eukaryota</taxon>
        <taxon>Fungi</taxon>
        <taxon>Fungi incertae sedis</taxon>
        <taxon>Microsporidia</taxon>
        <taxon>Unikaryonidae</taxon>
        <taxon>Encephalitozoon</taxon>
    </lineage>
</organism>
<dbReference type="HOGENOM" id="CLU_818972_0_0_1"/>
<keyword evidence="2" id="KW-1185">Reference proteome</keyword>
<gene>
    <name evidence="1" type="ORF">Eint_020300</name>
</gene>
<sequence>MVLLAKKKTYICLHVLNTIILTAISAIHEKRSSLRNLQDKIEVRKSIIDQKVYTKLFTKIAEGNYIVVQRDSKLLKYLGNTNPLSDLYLIGKYGIPKHISLEDIPYLETEARYFFIEIKDIPIHRIFVKQNLHSFMYIKGFNLGPDKDEIDQMVKISQECLRAFDRIGNIEMAAKDMIVKIRKVNPFELFINHSEGFTIMKSIFNHRNEFLEDLKVHFVKFMSSIFFGMKTSSFCDAYVKSIISYLERENILAIAPSIKEYPELIHRLFPYKIISTSPNILHEELIVGGISLDGILQDKYLRELFNLGKIKEITRGGSRFIFTGHISIDNQKGKYNVSFV</sequence>
<dbReference type="VEuPathDB" id="MicrosporidiaDB:Eint_020300"/>
<dbReference type="AlphaFoldDB" id="E0S5P6"/>
<protein>
    <submittedName>
        <fullName evidence="1">Uncharacterized protein</fullName>
    </submittedName>
</protein>
<dbReference type="Proteomes" id="UP000002313">
    <property type="component" value="Chromosome II"/>
</dbReference>
<dbReference type="OrthoDB" id="2192279at2759"/>
<dbReference type="GeneID" id="9698735"/>